<evidence type="ECO:0000259" key="10">
    <source>
        <dbReference type="PROSITE" id="PS51384"/>
    </source>
</evidence>
<feature type="domain" description="FAD-binding FR-type" evidence="10">
    <location>
        <begin position="2"/>
        <end position="106"/>
    </location>
</feature>
<keyword evidence="2" id="KW-0285">Flavoprotein</keyword>
<dbReference type="PROSITE" id="PS51384">
    <property type="entry name" value="FAD_FR"/>
    <property type="match status" value="1"/>
</dbReference>
<dbReference type="GO" id="GO:0010124">
    <property type="term" value="P:phenylacetate catabolic process"/>
    <property type="evidence" value="ECO:0007669"/>
    <property type="project" value="InterPro"/>
</dbReference>
<dbReference type="Gene3D" id="3.10.20.30">
    <property type="match status" value="1"/>
</dbReference>
<dbReference type="PANTHER" id="PTHR47354">
    <property type="entry name" value="NADH OXIDOREDUCTASE HCR"/>
    <property type="match status" value="1"/>
</dbReference>
<keyword evidence="3" id="KW-0001">2Fe-2S</keyword>
<name>A0A1G9HAE8_9BACT</name>
<dbReference type="Pfam" id="PF00970">
    <property type="entry name" value="FAD_binding_6"/>
    <property type="match status" value="1"/>
</dbReference>
<dbReference type="InterPro" id="IPR039261">
    <property type="entry name" value="FNR_nucleotide-bd"/>
</dbReference>
<dbReference type="CDD" id="cd00207">
    <property type="entry name" value="fer2"/>
    <property type="match status" value="1"/>
</dbReference>
<dbReference type="GO" id="GO:0050660">
    <property type="term" value="F:flavin adenine dinucleotide binding"/>
    <property type="evidence" value="ECO:0007669"/>
    <property type="project" value="TreeGrafter"/>
</dbReference>
<dbReference type="Gene3D" id="3.40.50.80">
    <property type="entry name" value="Nucleotide-binding domain of ferredoxin-NADP reductase (FNR) module"/>
    <property type="match status" value="1"/>
</dbReference>
<evidence type="ECO:0000256" key="8">
    <source>
        <dbReference type="ARBA" id="ARBA00023014"/>
    </source>
</evidence>
<dbReference type="GO" id="GO:0016491">
    <property type="term" value="F:oxidoreductase activity"/>
    <property type="evidence" value="ECO:0007669"/>
    <property type="project" value="UniProtKB-KW"/>
</dbReference>
<dbReference type="Pfam" id="PF00175">
    <property type="entry name" value="NAD_binding_1"/>
    <property type="match status" value="1"/>
</dbReference>
<dbReference type="RefSeq" id="WP_089682425.1">
    <property type="nucleotide sequence ID" value="NZ_FNFO01000004.1"/>
</dbReference>
<dbReference type="InterPro" id="IPR036010">
    <property type="entry name" value="2Fe-2S_ferredoxin-like_sf"/>
</dbReference>
<evidence type="ECO:0000256" key="7">
    <source>
        <dbReference type="ARBA" id="ARBA00023004"/>
    </source>
</evidence>
<dbReference type="InterPro" id="IPR012675">
    <property type="entry name" value="Beta-grasp_dom_sf"/>
</dbReference>
<dbReference type="InterPro" id="IPR001709">
    <property type="entry name" value="Flavoprot_Pyr_Nucl_cyt_Rdtase"/>
</dbReference>
<dbReference type="OrthoDB" id="9789468at2"/>
<evidence type="ECO:0000259" key="9">
    <source>
        <dbReference type="PROSITE" id="PS51085"/>
    </source>
</evidence>
<dbReference type="Pfam" id="PF00111">
    <property type="entry name" value="Fer2"/>
    <property type="match status" value="1"/>
</dbReference>
<keyword evidence="12" id="KW-1185">Reference proteome</keyword>
<dbReference type="InterPro" id="IPR017927">
    <property type="entry name" value="FAD-bd_FR_type"/>
</dbReference>
<protein>
    <submittedName>
        <fullName evidence="11">Ring-1,2-phenylacetyl-CoA epoxidase subunit PaaE</fullName>
    </submittedName>
</protein>
<keyword evidence="4" id="KW-0479">Metal-binding</keyword>
<dbReference type="PRINTS" id="PR00410">
    <property type="entry name" value="PHEHYDRXLASE"/>
</dbReference>
<gene>
    <name evidence="11" type="ORF">SAMN05421823_104371</name>
</gene>
<dbReference type="InterPro" id="IPR001041">
    <property type="entry name" value="2Fe-2S_ferredoxin-type"/>
</dbReference>
<dbReference type="NCBIfam" id="TIGR02160">
    <property type="entry name" value="PA_CoA_Oxy5"/>
    <property type="match status" value="1"/>
</dbReference>
<dbReference type="SUPFAM" id="SSF63380">
    <property type="entry name" value="Riboflavin synthase domain-like"/>
    <property type="match status" value="1"/>
</dbReference>
<proteinExistence type="predicted"/>
<dbReference type="GO" id="GO:0046872">
    <property type="term" value="F:metal ion binding"/>
    <property type="evidence" value="ECO:0007669"/>
    <property type="project" value="UniProtKB-KW"/>
</dbReference>
<feature type="domain" description="2Fe-2S ferredoxin-type" evidence="9">
    <location>
        <begin position="268"/>
        <end position="358"/>
    </location>
</feature>
<evidence type="ECO:0000256" key="5">
    <source>
        <dbReference type="ARBA" id="ARBA00022827"/>
    </source>
</evidence>
<dbReference type="InterPro" id="IPR011884">
    <property type="entry name" value="PaaE"/>
</dbReference>
<keyword evidence="6" id="KW-0560">Oxidoreductase</keyword>
<accession>A0A1G9HAE8</accession>
<dbReference type="PROSITE" id="PS00197">
    <property type="entry name" value="2FE2S_FER_1"/>
    <property type="match status" value="1"/>
</dbReference>
<evidence type="ECO:0000256" key="3">
    <source>
        <dbReference type="ARBA" id="ARBA00022714"/>
    </source>
</evidence>
<dbReference type="InterPro" id="IPR008333">
    <property type="entry name" value="Cbr1-like_FAD-bd_dom"/>
</dbReference>
<dbReference type="PRINTS" id="PR00371">
    <property type="entry name" value="FPNCR"/>
</dbReference>
<dbReference type="AlphaFoldDB" id="A0A1G9HAE8"/>
<evidence type="ECO:0000313" key="11">
    <source>
        <dbReference type="EMBL" id="SDL09900.1"/>
    </source>
</evidence>
<evidence type="ECO:0000256" key="4">
    <source>
        <dbReference type="ARBA" id="ARBA00022723"/>
    </source>
</evidence>
<sequence>MSRFYPLTIKHIARETPDCLSLTLDVPPAWRDRFRFTQGQYLTFRRQVQGEELRRSYSLCSSPLDGEWKVAIKRVPQGRFSGEVVDSLQVGETLDVLPPQGKFYTPLQPERARHYVAFAAGSGITPVFSILKTLLQAEPHSDVTLVYGNRGRNTIIFKEAIEGLKNKFLTRFRVYHILSREQGEIDLFNGRIDKEKTRQLLTTLIDPTCVDEWFLCGPEAMIHDVRAELSARGIPPARVHFELFTTSRAATPSARRPAVTPHPDDAKRRVECHLDGRVVQLDLSYYGDTILEAALARGIDLPYSCKGGMCSTCRAKVLAGQVEMDVNYALDAEEVAAGYVLTCQARPLTEKVVLDYDQ</sequence>
<dbReference type="CDD" id="cd06214">
    <property type="entry name" value="PA_degradation_oxidoreductase_like"/>
    <property type="match status" value="1"/>
</dbReference>
<dbReference type="Gene3D" id="2.40.30.10">
    <property type="entry name" value="Translation factors"/>
    <property type="match status" value="1"/>
</dbReference>
<dbReference type="SUPFAM" id="SSF52343">
    <property type="entry name" value="Ferredoxin reductase-like, C-terminal NADP-linked domain"/>
    <property type="match status" value="1"/>
</dbReference>
<dbReference type="InterPro" id="IPR001433">
    <property type="entry name" value="OxRdtase_FAD/NAD-bd"/>
</dbReference>
<dbReference type="GO" id="GO:0051537">
    <property type="term" value="F:2 iron, 2 sulfur cluster binding"/>
    <property type="evidence" value="ECO:0007669"/>
    <property type="project" value="UniProtKB-KW"/>
</dbReference>
<evidence type="ECO:0000256" key="2">
    <source>
        <dbReference type="ARBA" id="ARBA00022630"/>
    </source>
</evidence>
<evidence type="ECO:0000313" key="12">
    <source>
        <dbReference type="Proteomes" id="UP000198510"/>
    </source>
</evidence>
<dbReference type="PROSITE" id="PS51085">
    <property type="entry name" value="2FE2S_FER_2"/>
    <property type="match status" value="1"/>
</dbReference>
<evidence type="ECO:0000256" key="6">
    <source>
        <dbReference type="ARBA" id="ARBA00023002"/>
    </source>
</evidence>
<dbReference type="STRING" id="1075417.SAMN05421823_104371"/>
<reference evidence="11 12" key="1">
    <citation type="submission" date="2016-10" db="EMBL/GenBank/DDBJ databases">
        <authorList>
            <person name="de Groot N.N."/>
        </authorList>
    </citation>
    <scope>NUCLEOTIDE SEQUENCE [LARGE SCALE GENOMIC DNA]</scope>
    <source>
        <strain evidence="11 12">DSM 25186</strain>
    </source>
</reference>
<organism evidence="11 12">
    <name type="scientific">Catalinimonas alkaloidigena</name>
    <dbReference type="NCBI Taxonomy" id="1075417"/>
    <lineage>
        <taxon>Bacteria</taxon>
        <taxon>Pseudomonadati</taxon>
        <taxon>Bacteroidota</taxon>
        <taxon>Cytophagia</taxon>
        <taxon>Cytophagales</taxon>
        <taxon>Catalimonadaceae</taxon>
        <taxon>Catalinimonas</taxon>
    </lineage>
</organism>
<dbReference type="InterPro" id="IPR006058">
    <property type="entry name" value="2Fe2S_fd_BS"/>
</dbReference>
<dbReference type="EMBL" id="FNFO01000004">
    <property type="protein sequence ID" value="SDL09900.1"/>
    <property type="molecule type" value="Genomic_DNA"/>
</dbReference>
<dbReference type="Proteomes" id="UP000198510">
    <property type="component" value="Unassembled WGS sequence"/>
</dbReference>
<dbReference type="InterPro" id="IPR050415">
    <property type="entry name" value="MRET"/>
</dbReference>
<dbReference type="SUPFAM" id="SSF54292">
    <property type="entry name" value="2Fe-2S ferredoxin-like"/>
    <property type="match status" value="1"/>
</dbReference>
<keyword evidence="8" id="KW-0411">Iron-sulfur</keyword>
<keyword evidence="5" id="KW-0274">FAD</keyword>
<keyword evidence="7" id="KW-0408">Iron</keyword>
<evidence type="ECO:0000256" key="1">
    <source>
        <dbReference type="ARBA" id="ARBA00001974"/>
    </source>
</evidence>
<dbReference type="InterPro" id="IPR017938">
    <property type="entry name" value="Riboflavin_synthase-like_b-brl"/>
</dbReference>
<dbReference type="PANTHER" id="PTHR47354:SF8">
    <property type="entry name" value="1,2-PHENYLACETYL-COA EPOXIDASE, SUBUNIT E"/>
    <property type="match status" value="1"/>
</dbReference>
<comment type="cofactor">
    <cofactor evidence="1">
        <name>FAD</name>
        <dbReference type="ChEBI" id="CHEBI:57692"/>
    </cofactor>
</comment>